<comment type="caution">
    <text evidence="2">The sequence shown here is derived from an EMBL/GenBank/DDBJ whole genome shotgun (WGS) entry which is preliminary data.</text>
</comment>
<evidence type="ECO:0000313" key="3">
    <source>
        <dbReference type="Proteomes" id="UP000294535"/>
    </source>
</evidence>
<sequence length="36" mass="3917">MNTSALIIAILTQGSILAITAYCFYLILKKPSSDQN</sequence>
<evidence type="ECO:0000256" key="1">
    <source>
        <dbReference type="SAM" id="Phobius"/>
    </source>
</evidence>
<evidence type="ECO:0000313" key="2">
    <source>
        <dbReference type="EMBL" id="TDQ19135.1"/>
    </source>
</evidence>
<organism evidence="2 3">
    <name type="scientific">Algoriphagus boseongensis</name>
    <dbReference type="NCBI Taxonomy" id="1442587"/>
    <lineage>
        <taxon>Bacteria</taxon>
        <taxon>Pseudomonadati</taxon>
        <taxon>Bacteroidota</taxon>
        <taxon>Cytophagia</taxon>
        <taxon>Cytophagales</taxon>
        <taxon>Cyclobacteriaceae</taxon>
        <taxon>Algoriphagus</taxon>
    </lineage>
</organism>
<reference evidence="2 3" key="1">
    <citation type="submission" date="2019-03" db="EMBL/GenBank/DDBJ databases">
        <title>Genomic Encyclopedia of Type Strains, Phase III (KMG-III): the genomes of soil and plant-associated and newly described type strains.</title>
        <authorList>
            <person name="Whitman W."/>
        </authorList>
    </citation>
    <scope>NUCLEOTIDE SEQUENCE [LARGE SCALE GENOMIC DNA]</scope>
    <source>
        <strain evidence="2 3">CECT 8446</strain>
    </source>
</reference>
<keyword evidence="1" id="KW-0812">Transmembrane</keyword>
<feature type="transmembrane region" description="Helical" evidence="1">
    <location>
        <begin position="6"/>
        <end position="28"/>
    </location>
</feature>
<keyword evidence="1" id="KW-1133">Transmembrane helix</keyword>
<name>A0A4R6TBS8_9BACT</name>
<dbReference type="AlphaFoldDB" id="A0A4R6TBS8"/>
<protein>
    <submittedName>
        <fullName evidence="2">Uncharacterized protein</fullName>
    </submittedName>
</protein>
<accession>A0A4R6TBS8</accession>
<gene>
    <name evidence="2" type="ORF">DFQ04_0952</name>
</gene>
<keyword evidence="3" id="KW-1185">Reference proteome</keyword>
<dbReference type="EMBL" id="SNYF01000005">
    <property type="protein sequence ID" value="TDQ19135.1"/>
    <property type="molecule type" value="Genomic_DNA"/>
</dbReference>
<proteinExistence type="predicted"/>
<keyword evidence="1" id="KW-0472">Membrane</keyword>
<dbReference type="Proteomes" id="UP000294535">
    <property type="component" value="Unassembled WGS sequence"/>
</dbReference>